<protein>
    <submittedName>
        <fullName evidence="3">Uncharacterized protein</fullName>
    </submittedName>
</protein>
<sequence>MKFFSAFALSSLFVGSMAAPAVEKRQDVGSVLSIVTGLYSEVQQYTGAINSTATNLGPASTLKQNQTAANAYQDKVDGLTSLVQGTVTKVTSLQQTAGGLTSRADDANAIAGVLSNVLLEVNGAMNNVDGTLGLGSLLGLATPLTDTLSGLLDGVESLVGGVLNLVEGLLGGVLQTLGLSNALSGLVGSNGILSGLLGGVLGGGSASGSSSGGSSGLLGGL</sequence>
<gene>
    <name evidence="2" type="ORF">SLS55_000305</name>
    <name evidence="3" type="ORF">UCDDS831_g06374</name>
</gene>
<keyword evidence="1" id="KW-0732">Signal</keyword>
<feature type="chain" id="PRO_5002543264" evidence="1">
    <location>
        <begin position="19"/>
        <end position="221"/>
    </location>
</feature>
<proteinExistence type="predicted"/>
<evidence type="ECO:0000313" key="4">
    <source>
        <dbReference type="Proteomes" id="UP000034182"/>
    </source>
</evidence>
<evidence type="ECO:0000313" key="2">
    <source>
        <dbReference type="EMBL" id="KAL0264357.1"/>
    </source>
</evidence>
<name>A0A0G2E4V9_9PEZI</name>
<dbReference type="RefSeq" id="XP_066637097.1">
    <property type="nucleotide sequence ID" value="XM_066771818.1"/>
</dbReference>
<dbReference type="Proteomes" id="UP001430584">
    <property type="component" value="Unassembled WGS sequence"/>
</dbReference>
<reference evidence="2 5" key="3">
    <citation type="submission" date="2024-02" db="EMBL/GenBank/DDBJ databases">
        <title>De novo assembly and annotation of 12 fungi associated with fruit tree decline syndrome in Ontario, Canada.</title>
        <authorList>
            <person name="Sulman M."/>
            <person name="Ellouze W."/>
            <person name="Ilyukhin E."/>
        </authorList>
    </citation>
    <scope>NUCLEOTIDE SEQUENCE [LARGE SCALE GENOMIC DNA]</scope>
    <source>
        <strain evidence="2 5">FDS-637</strain>
    </source>
</reference>
<organism evidence="3 4">
    <name type="scientific">Diplodia seriata</name>
    <dbReference type="NCBI Taxonomy" id="420778"/>
    <lineage>
        <taxon>Eukaryota</taxon>
        <taxon>Fungi</taxon>
        <taxon>Dikarya</taxon>
        <taxon>Ascomycota</taxon>
        <taxon>Pezizomycotina</taxon>
        <taxon>Dothideomycetes</taxon>
        <taxon>Dothideomycetes incertae sedis</taxon>
        <taxon>Botryosphaeriales</taxon>
        <taxon>Botryosphaeriaceae</taxon>
        <taxon>Diplodia</taxon>
    </lineage>
</organism>
<reference evidence="3 4" key="2">
    <citation type="submission" date="2015-05" db="EMBL/GenBank/DDBJ databases">
        <title>Distinctive expansion of gene families associated with plant cell wall degradation and secondary metabolism in the genomes of grapevine trunk pathogens.</title>
        <authorList>
            <person name="Lawrence D.P."/>
            <person name="Travadon R."/>
            <person name="Rolshausen P.E."/>
            <person name="Baumgartner K."/>
        </authorList>
    </citation>
    <scope>NUCLEOTIDE SEQUENCE [LARGE SCALE GENOMIC DNA]</scope>
    <source>
        <strain evidence="3">DS831</strain>
    </source>
</reference>
<evidence type="ECO:0000313" key="5">
    <source>
        <dbReference type="Proteomes" id="UP001430584"/>
    </source>
</evidence>
<accession>A0A0G2E4V9</accession>
<comment type="caution">
    <text evidence="3">The sequence shown here is derived from an EMBL/GenBank/DDBJ whole genome shotgun (WGS) entry which is preliminary data.</text>
</comment>
<reference evidence="3 4" key="1">
    <citation type="submission" date="2015-03" db="EMBL/GenBank/DDBJ databases">
        <authorList>
            <person name="Morales-Cruz A."/>
            <person name="Amrine K.C."/>
            <person name="Cantu D."/>
        </authorList>
    </citation>
    <scope>NUCLEOTIDE SEQUENCE [LARGE SCALE GENOMIC DNA]</scope>
    <source>
        <strain evidence="3">DS831</strain>
    </source>
</reference>
<dbReference type="EMBL" id="JAJVCZ030000001">
    <property type="protein sequence ID" value="KAL0264357.1"/>
    <property type="molecule type" value="Genomic_DNA"/>
</dbReference>
<evidence type="ECO:0000256" key="1">
    <source>
        <dbReference type="SAM" id="SignalP"/>
    </source>
</evidence>
<dbReference type="GeneID" id="92004390"/>
<dbReference type="AlphaFoldDB" id="A0A0G2E4V9"/>
<feature type="signal peptide" evidence="1">
    <location>
        <begin position="1"/>
        <end position="18"/>
    </location>
</feature>
<evidence type="ECO:0000313" key="3">
    <source>
        <dbReference type="EMBL" id="KKY17356.1"/>
    </source>
</evidence>
<keyword evidence="5" id="KW-1185">Reference proteome</keyword>
<dbReference type="Proteomes" id="UP000034182">
    <property type="component" value="Unassembled WGS sequence"/>
</dbReference>
<dbReference type="EMBL" id="LAQI01000158">
    <property type="protein sequence ID" value="KKY17356.1"/>
    <property type="molecule type" value="Genomic_DNA"/>
</dbReference>